<sequence>MRAASTSGRHLASCSSQLMRTNGGSRFLKGTPVLSPPQKQRGAPCGALGTQMNLFSRLFRVARSYANSIVSSVEDPEKMLEQTVNEMQSDLIKMRQASAQVMASQKQIEVKYKQAQQAADDWYRRAQLAVEKGDDELAKEALKRRKSNQENADVMKAQLDQQRKAVDQLISNTKMLESKLVEAKSKKDTLKARAKTAQTSRQIADMVQGLNTSNAVTAFERMEEKVMSLEAEAESTLQLGTSDNLESKFQALEGGDVEDELAQLKRGTLGSGRSRAPQQLPEGRPIRDAIDFELEELRRKARE</sequence>
<dbReference type="InterPro" id="IPR007157">
    <property type="entry name" value="PspA_VIPP1"/>
</dbReference>
<protein>
    <submittedName>
        <fullName evidence="4">G3297 protein</fullName>
    </submittedName>
</protein>
<evidence type="ECO:0000256" key="1">
    <source>
        <dbReference type="ARBA" id="ARBA00043985"/>
    </source>
</evidence>
<comment type="similarity">
    <text evidence="1">Belongs to the PspA/Vipp/IM30 family.</text>
</comment>
<feature type="region of interest" description="Disordered" evidence="3">
    <location>
        <begin position="265"/>
        <end position="287"/>
    </location>
</feature>
<reference evidence="4 5" key="1">
    <citation type="submission" date="2024-06" db="EMBL/GenBank/DDBJ databases">
        <authorList>
            <person name="Kraege A."/>
            <person name="Thomma B."/>
        </authorList>
    </citation>
    <scope>NUCLEOTIDE SEQUENCE [LARGE SCALE GENOMIC DNA]</scope>
</reference>
<dbReference type="EMBL" id="CAXHTA020000005">
    <property type="protein sequence ID" value="CAL5221158.1"/>
    <property type="molecule type" value="Genomic_DNA"/>
</dbReference>
<evidence type="ECO:0000256" key="2">
    <source>
        <dbReference type="SAM" id="Coils"/>
    </source>
</evidence>
<keyword evidence="2" id="KW-0175">Coiled coil</keyword>
<comment type="caution">
    <text evidence="4">The sequence shown here is derived from an EMBL/GenBank/DDBJ whole genome shotgun (WGS) entry which is preliminary data.</text>
</comment>
<dbReference type="PANTHER" id="PTHR31088:SF6">
    <property type="entry name" value="PHAGE SHOCK PROTEIN A"/>
    <property type="match status" value="1"/>
</dbReference>
<evidence type="ECO:0000313" key="4">
    <source>
        <dbReference type="EMBL" id="CAL5221158.1"/>
    </source>
</evidence>
<accession>A0ABP1FSL4</accession>
<evidence type="ECO:0000256" key="3">
    <source>
        <dbReference type="SAM" id="MobiDB-lite"/>
    </source>
</evidence>
<dbReference type="Proteomes" id="UP001497392">
    <property type="component" value="Unassembled WGS sequence"/>
</dbReference>
<feature type="coiled-coil region" evidence="2">
    <location>
        <begin position="152"/>
        <end position="239"/>
    </location>
</feature>
<dbReference type="PANTHER" id="PTHR31088">
    <property type="entry name" value="MEMBRANE-ASSOCIATED PROTEIN VIPP1, CHLOROPLASTIC"/>
    <property type="match status" value="1"/>
</dbReference>
<name>A0ABP1FSL4_9CHLO</name>
<proteinExistence type="inferred from homology"/>
<gene>
    <name evidence="4" type="primary">g3297</name>
    <name evidence="4" type="ORF">VP750_LOCUS2817</name>
</gene>
<dbReference type="Pfam" id="PF04012">
    <property type="entry name" value="PspA_IM30"/>
    <property type="match status" value="1"/>
</dbReference>
<evidence type="ECO:0000313" key="5">
    <source>
        <dbReference type="Proteomes" id="UP001497392"/>
    </source>
</evidence>
<organism evidence="4 5">
    <name type="scientific">Coccomyxa viridis</name>
    <dbReference type="NCBI Taxonomy" id="1274662"/>
    <lineage>
        <taxon>Eukaryota</taxon>
        <taxon>Viridiplantae</taxon>
        <taxon>Chlorophyta</taxon>
        <taxon>core chlorophytes</taxon>
        <taxon>Trebouxiophyceae</taxon>
        <taxon>Trebouxiophyceae incertae sedis</taxon>
        <taxon>Coccomyxaceae</taxon>
        <taxon>Coccomyxa</taxon>
    </lineage>
</organism>
<keyword evidence="5" id="KW-1185">Reference proteome</keyword>